<feature type="chain" id="PRO_5001911034" evidence="1">
    <location>
        <begin position="30"/>
        <end position="313"/>
    </location>
</feature>
<dbReference type="AlphaFoldDB" id="A0A095SJ17"/>
<accession>A0A095SJ17</accession>
<dbReference type="CDD" id="cd01145">
    <property type="entry name" value="TroA_c"/>
    <property type="match status" value="1"/>
</dbReference>
<feature type="signal peptide" evidence="1">
    <location>
        <begin position="1"/>
        <end position="29"/>
    </location>
</feature>
<dbReference type="InterPro" id="IPR006127">
    <property type="entry name" value="ZnuA-like"/>
</dbReference>
<dbReference type="eggNOG" id="COG0803">
    <property type="taxonomic scope" value="Bacteria"/>
</dbReference>
<reference evidence="2 3" key="1">
    <citation type="submission" date="2012-09" db="EMBL/GenBank/DDBJ databases">
        <title>Genome Sequence of alkane-degrading Bacterium Alcanivorax sp. 19-m-6.</title>
        <authorList>
            <person name="Lai Q."/>
            <person name="Shao Z."/>
        </authorList>
    </citation>
    <scope>NUCLEOTIDE SEQUENCE [LARGE SCALE GENOMIC DNA]</scope>
    <source>
        <strain evidence="2 3">19-m-6</strain>
    </source>
</reference>
<comment type="caution">
    <text evidence="2">The sequence shown here is derived from an EMBL/GenBank/DDBJ whole genome shotgun (WGS) entry which is preliminary data.</text>
</comment>
<sequence>MNTRFERICRPAQGLCLLLLMAVATPSSAQLRILACETEWGQLATEIGGDLVQVKNASAPGQDAHHIQARPSLLAQVRRADMVLCTGAELETGWLPVLLNRGSNPAVRQAPGLFLAAEQVDRLEIPVTLDRADGDVHAMGNPHVHLDPHRVITISRQLAERFAQLDPDNADAYRQQQQAWQTAFEAQISDWEAQAASLKGLNVITYHRTWSYLLDWLGMNRVDELEPKPGLPPTPGHLATLVRKADEQQVGLILYRPINGDDAASWLAKRTAACAVELPFSPGEEGTNTLASLYSTVIQRLSTAREQCLQETT</sequence>
<evidence type="ECO:0000256" key="1">
    <source>
        <dbReference type="SAM" id="SignalP"/>
    </source>
</evidence>
<dbReference type="OrthoDB" id="9810636at2"/>
<proteinExistence type="predicted"/>
<dbReference type="EMBL" id="ARXV01000008">
    <property type="protein sequence ID" value="KGD64567.1"/>
    <property type="molecule type" value="Genomic_DNA"/>
</dbReference>
<dbReference type="Proteomes" id="UP000029444">
    <property type="component" value="Unassembled WGS sequence"/>
</dbReference>
<dbReference type="Gene3D" id="3.40.50.1980">
    <property type="entry name" value="Nitrogenase molybdenum iron protein domain"/>
    <property type="match status" value="2"/>
</dbReference>
<keyword evidence="3" id="KW-1185">Reference proteome</keyword>
<dbReference type="PATRIC" id="fig|1177154.3.peg.2362"/>
<dbReference type="PANTHER" id="PTHR42953:SF2">
    <property type="entry name" value="ADHESION PROTEIN"/>
    <property type="match status" value="1"/>
</dbReference>
<dbReference type="SUPFAM" id="SSF53807">
    <property type="entry name" value="Helical backbone' metal receptor"/>
    <property type="match status" value="1"/>
</dbReference>
<dbReference type="GO" id="GO:0030001">
    <property type="term" value="P:metal ion transport"/>
    <property type="evidence" value="ECO:0007669"/>
    <property type="project" value="InterPro"/>
</dbReference>
<dbReference type="RefSeq" id="WP_052041561.1">
    <property type="nucleotide sequence ID" value="NZ_ARXV01000008.1"/>
</dbReference>
<evidence type="ECO:0000313" key="2">
    <source>
        <dbReference type="EMBL" id="KGD64567.1"/>
    </source>
</evidence>
<dbReference type="GO" id="GO:0046872">
    <property type="term" value="F:metal ion binding"/>
    <property type="evidence" value="ECO:0007669"/>
    <property type="project" value="InterPro"/>
</dbReference>
<protein>
    <submittedName>
        <fullName evidence="2">Periplasmic solute binding protein</fullName>
    </submittedName>
</protein>
<organism evidence="2 3">
    <name type="scientific">Alcanivorax nanhaiticus</name>
    <dbReference type="NCBI Taxonomy" id="1177154"/>
    <lineage>
        <taxon>Bacteria</taxon>
        <taxon>Pseudomonadati</taxon>
        <taxon>Pseudomonadota</taxon>
        <taxon>Gammaproteobacteria</taxon>
        <taxon>Oceanospirillales</taxon>
        <taxon>Alcanivoracaceae</taxon>
        <taxon>Alcanivorax</taxon>
    </lineage>
</organism>
<dbReference type="PANTHER" id="PTHR42953">
    <property type="entry name" value="HIGH-AFFINITY ZINC UPTAKE SYSTEM PROTEIN ZNUA-RELATED"/>
    <property type="match status" value="1"/>
</dbReference>
<dbReference type="InterPro" id="IPR050492">
    <property type="entry name" value="Bact_metal-bind_prot9"/>
</dbReference>
<gene>
    <name evidence="2" type="ORF">Y5S_02322</name>
</gene>
<dbReference type="Pfam" id="PF01297">
    <property type="entry name" value="ZnuA"/>
    <property type="match status" value="1"/>
</dbReference>
<keyword evidence="1" id="KW-0732">Signal</keyword>
<name>A0A095SJ17_9GAMM</name>
<dbReference type="STRING" id="1177154.Y5S_02322"/>
<evidence type="ECO:0000313" key="3">
    <source>
        <dbReference type="Proteomes" id="UP000029444"/>
    </source>
</evidence>